<gene>
    <name evidence="3" type="ORF">RS82_01178</name>
</gene>
<dbReference type="InterPro" id="IPR025141">
    <property type="entry name" value="DUF4082"/>
</dbReference>
<dbReference type="InterPro" id="IPR011050">
    <property type="entry name" value="Pectin_lyase_fold/virulence"/>
</dbReference>
<comment type="caution">
    <text evidence="3">The sequence shown here is derived from an EMBL/GenBank/DDBJ whole genome shotgun (WGS) entry which is preliminary data.</text>
</comment>
<sequence length="536" mass="55585">MSRKALRARLRLRTRIRRANIGFTALVAGVLVAAGFAVVPAIAAPTTTGIFADDLQPKIAADSDRTAVELGVKFSPDKSGTVTALQYYQGKGAKNVTTATLWSSDGTVLSQVSFTASTTVGWRTVALSKPVTLTAGASYVASYNAPSGGYAVTENDLTRTRVQNGFTLKSGAGVYRYGATGKVPTSTYSGSNYLVDIVYKPSTTATPSPTATATPKPTVTPTPTATPKPTPTPTTTPKPTPTPTPTATPTPTPTPPTTTPPTTTPPPSSSGGTVVLGRSFPNANTTGVPAGTTLTKYTGPCTIQTAGYVIDGKQVDCSLRILAKDVVIKNSKINGTVYADYTQNQGSFTITDSEVDAGDGPWTGIGDAWFTATRVEVTGGTRSINCYANCTVRDSYVHGQLHDTTGVHHESGIRINTNSSLIGNTIACDAPDFPPDAGCSAAITGYPDFDPVQNNTVDGNLIIAGSGGYCSYGGSTAGKPYSGQTKNIKFTNNVYQKGSSGKCGFWGAITSFDRNAPGNVWTNNLYDDGTAVAPAN</sequence>
<feature type="compositionally biased region" description="Pro residues" evidence="1">
    <location>
        <begin position="218"/>
        <end position="268"/>
    </location>
</feature>
<name>A0A0M2HGB0_MICTR</name>
<evidence type="ECO:0000313" key="3">
    <source>
        <dbReference type="EMBL" id="KJL43802.1"/>
    </source>
</evidence>
<feature type="compositionally biased region" description="Low complexity" evidence="1">
    <location>
        <begin position="203"/>
        <end position="217"/>
    </location>
</feature>
<dbReference type="PRINTS" id="PR01217">
    <property type="entry name" value="PRICHEXTENSN"/>
</dbReference>
<feature type="domain" description="DUF4082" evidence="2">
    <location>
        <begin position="56"/>
        <end position="195"/>
    </location>
</feature>
<feature type="compositionally biased region" description="Polar residues" evidence="1">
    <location>
        <begin position="281"/>
        <end position="291"/>
    </location>
</feature>
<organism evidence="3 4">
    <name type="scientific">Microbacterium trichothecenolyticum</name>
    <name type="common">Aureobacterium trichothecenolyticum</name>
    <dbReference type="NCBI Taxonomy" id="69370"/>
    <lineage>
        <taxon>Bacteria</taxon>
        <taxon>Bacillati</taxon>
        <taxon>Actinomycetota</taxon>
        <taxon>Actinomycetes</taxon>
        <taxon>Micrococcales</taxon>
        <taxon>Microbacteriaceae</taxon>
        <taxon>Microbacterium</taxon>
    </lineage>
</organism>
<dbReference type="Pfam" id="PF13313">
    <property type="entry name" value="DUF4082"/>
    <property type="match status" value="1"/>
</dbReference>
<dbReference type="OrthoDB" id="505641at2"/>
<accession>A0A0M2HGB0</accession>
<reference evidence="3 4" key="1">
    <citation type="submission" date="2015-02" db="EMBL/GenBank/DDBJ databases">
        <title>Draft genome sequences of ten Microbacterium spp. with emphasis on heavy metal contaminated environments.</title>
        <authorList>
            <person name="Corretto E."/>
        </authorList>
    </citation>
    <scope>NUCLEOTIDE SEQUENCE [LARGE SCALE GENOMIC DNA]</scope>
    <source>
        <strain evidence="3 4">DSM 8608</strain>
    </source>
</reference>
<keyword evidence="4" id="KW-1185">Reference proteome</keyword>
<dbReference type="PATRIC" id="fig|69370.6.peg.1211"/>
<evidence type="ECO:0000313" key="4">
    <source>
        <dbReference type="Proteomes" id="UP000034098"/>
    </source>
</evidence>
<protein>
    <recommendedName>
        <fullName evidence="2">DUF4082 domain-containing protein</fullName>
    </recommendedName>
</protein>
<dbReference type="AlphaFoldDB" id="A0A0M2HGB0"/>
<dbReference type="EMBL" id="JYJA01000029">
    <property type="protein sequence ID" value="KJL43802.1"/>
    <property type="molecule type" value="Genomic_DNA"/>
</dbReference>
<dbReference type="Proteomes" id="UP000034098">
    <property type="component" value="Unassembled WGS sequence"/>
</dbReference>
<proteinExistence type="predicted"/>
<dbReference type="SUPFAM" id="SSF51126">
    <property type="entry name" value="Pectin lyase-like"/>
    <property type="match status" value="1"/>
</dbReference>
<feature type="region of interest" description="Disordered" evidence="1">
    <location>
        <begin position="203"/>
        <end position="291"/>
    </location>
</feature>
<dbReference type="RefSeq" id="WP_045297599.1">
    <property type="nucleotide sequence ID" value="NZ_JYJA01000029.1"/>
</dbReference>
<evidence type="ECO:0000259" key="2">
    <source>
        <dbReference type="Pfam" id="PF13313"/>
    </source>
</evidence>
<evidence type="ECO:0000256" key="1">
    <source>
        <dbReference type="SAM" id="MobiDB-lite"/>
    </source>
</evidence>